<evidence type="ECO:0000259" key="2">
    <source>
        <dbReference type="Pfam" id="PF16586"/>
    </source>
</evidence>
<dbReference type="RefSeq" id="WP_027675112.1">
    <property type="nucleotide sequence ID" value="NZ_CP039692.1"/>
</dbReference>
<dbReference type="STRING" id="1367849.GCA_000518585_02350"/>
<dbReference type="InterPro" id="IPR017853">
    <property type="entry name" value="GH"/>
</dbReference>
<reference evidence="5 7" key="2">
    <citation type="submission" date="2021-03" db="EMBL/GenBank/DDBJ databases">
        <title>Rapid diversification of plasmids in a genus of pathogenic and nitrogen fixing bacteria.</title>
        <authorList>
            <person name="Weisberg A.J."/>
            <person name="Miller M."/>
            <person name="Ream W."/>
            <person name="Grunwald N.J."/>
            <person name="Chang J.H."/>
        </authorList>
    </citation>
    <scope>NUCLEOTIDE SEQUENCE [LARGE SCALE GENOMIC DNA]</scope>
    <source>
        <strain evidence="5 7">AF3.44</strain>
    </source>
</reference>
<evidence type="ECO:0000313" key="6">
    <source>
        <dbReference type="Proteomes" id="UP000298545"/>
    </source>
</evidence>
<dbReference type="Pfam" id="PF13204">
    <property type="entry name" value="Apiosidase"/>
    <property type="match status" value="1"/>
</dbReference>
<dbReference type="Gene3D" id="2.60.40.3950">
    <property type="match status" value="1"/>
</dbReference>
<dbReference type="Pfam" id="PF16586">
    <property type="entry name" value="DUF5060"/>
    <property type="match status" value="1"/>
</dbReference>
<keyword evidence="7" id="KW-1185">Reference proteome</keyword>
<evidence type="ECO:0000259" key="3">
    <source>
        <dbReference type="Pfam" id="PF18310"/>
    </source>
</evidence>
<evidence type="ECO:0000313" key="7">
    <source>
        <dbReference type="Proteomes" id="UP000826513"/>
    </source>
</evidence>
<dbReference type="InterPro" id="IPR032260">
    <property type="entry name" value="DUF5060"/>
</dbReference>
<proteinExistence type="predicted"/>
<dbReference type="SUPFAM" id="SSF51445">
    <property type="entry name" value="(Trans)glycosidases"/>
    <property type="match status" value="1"/>
</dbReference>
<feature type="domain" description="DUF5060" evidence="2">
    <location>
        <begin position="5"/>
        <end position="71"/>
    </location>
</feature>
<dbReference type="PANTHER" id="PTHR37836">
    <property type="entry name" value="LMO1036 PROTEIN"/>
    <property type="match status" value="1"/>
</dbReference>
<feature type="domain" description="Apiosidase-like catalytic" evidence="1">
    <location>
        <begin position="100"/>
        <end position="372"/>
    </location>
</feature>
<evidence type="ECO:0000259" key="1">
    <source>
        <dbReference type="Pfam" id="PF13204"/>
    </source>
</evidence>
<protein>
    <submittedName>
        <fullName evidence="4">DUF5060 domain-containing protein</fullName>
    </submittedName>
</protein>
<evidence type="ECO:0000313" key="5">
    <source>
        <dbReference type="EMBL" id="QYA09261.1"/>
    </source>
</evidence>
<dbReference type="Proteomes" id="UP000826513">
    <property type="component" value="Chromosome 2"/>
</dbReference>
<dbReference type="Pfam" id="PF18310">
    <property type="entry name" value="DUF5605"/>
    <property type="match status" value="1"/>
</dbReference>
<dbReference type="Proteomes" id="UP000298545">
    <property type="component" value="Chromosome linear"/>
</dbReference>
<dbReference type="Gene3D" id="3.20.20.80">
    <property type="entry name" value="Glycosidases"/>
    <property type="match status" value="1"/>
</dbReference>
<dbReference type="AlphaFoldDB" id="A0A4D7DYJ4"/>
<dbReference type="EMBL" id="CP039692">
    <property type="protein sequence ID" value="QCJ00295.1"/>
    <property type="molecule type" value="Genomic_DNA"/>
</dbReference>
<organism evidence="4 6">
    <name type="scientific">Agrobacterium larrymoorei</name>
    <dbReference type="NCBI Taxonomy" id="160699"/>
    <lineage>
        <taxon>Bacteria</taxon>
        <taxon>Pseudomonadati</taxon>
        <taxon>Pseudomonadota</taxon>
        <taxon>Alphaproteobacteria</taxon>
        <taxon>Hyphomicrobiales</taxon>
        <taxon>Rhizobiaceae</taxon>
        <taxon>Rhizobium/Agrobacterium group</taxon>
        <taxon>Agrobacterium</taxon>
    </lineage>
</organism>
<reference evidence="4 6" key="1">
    <citation type="submission" date="2019-04" db="EMBL/GenBank/DDBJ databases">
        <title>Complete genome sequence of Agrobacterium larrymoorei CFBP5473.</title>
        <authorList>
            <person name="Haryono M."/>
            <person name="Chou L."/>
            <person name="Lin Y.-C."/>
            <person name="Lai E.-M."/>
            <person name="Kuo C.-H."/>
        </authorList>
    </citation>
    <scope>NUCLEOTIDE SEQUENCE [LARGE SCALE GENOMIC DNA]</scope>
    <source>
        <strain evidence="4 6">CFBP5473</strain>
    </source>
</reference>
<accession>A0A4D7DYJ4</accession>
<dbReference type="PANTHER" id="PTHR37836:SF2">
    <property type="entry name" value="DUF4038 DOMAIN-CONTAINING PROTEIN"/>
    <property type="match status" value="1"/>
</dbReference>
<dbReference type="InterPro" id="IPR013783">
    <property type="entry name" value="Ig-like_fold"/>
</dbReference>
<dbReference type="Gene3D" id="2.60.40.10">
    <property type="entry name" value="Immunoglobulins"/>
    <property type="match status" value="1"/>
</dbReference>
<sequence length="505" mass="58086">MSDATVEKWGLFEASFTGPSNGNPYLDVAFDAIFTHKSRKVRVPGFYDGNGEYRIRFMPDVEGEWSFKTRSKTDELNEKTGSLIATPATGNNRGPVRVRNKFHFAYADDTPFFPFGTTCYAWTHQPPAMQAQTLETLQKTRFNKIRMGVFPKDYPYNTNEPLHACFEKGADGKEDFDRPNPQLFRHFERQVAALCELGIEADIIMFHPYDRWGYADMSAEQDYRYVAYLAARLSAYRNVWWSLANEYDFLLDTKPLNQWDRYFHILEENDPYQHLRSIHNGDVTANYDHRKPWVTHVCIQNPDVKRTQEWRDTYGKPIVNDEPEYEGDILESWGNLSAQELVHRYWITVTRGGYIGHGETYSNADDLIWWAKGGVLHGEAWKRIGFLHDLLKDAGQGLDPLGPVTQWPWSRVSGARDGNGDFRLIYFGEHQPVIWSSGLPLDDGDYDVDLIDTWNMTVSPARKVAAPVTHPVRHGAITRGGKADAAFGVEIPRKPHQALRVRRKR</sequence>
<dbReference type="InterPro" id="IPR041239">
    <property type="entry name" value="DUF5605"/>
</dbReference>
<dbReference type="EMBL" id="CP072168">
    <property type="protein sequence ID" value="QYA09261.1"/>
    <property type="molecule type" value="Genomic_DNA"/>
</dbReference>
<dbReference type="InterPro" id="IPR025277">
    <property type="entry name" value="Apiosidase-like_cat_dom"/>
</dbReference>
<dbReference type="KEGG" id="alf:CFBP5473_20440"/>
<name>A0A4D7DYJ4_9HYPH</name>
<gene>
    <name evidence="4" type="ORF">CFBP5473_20440</name>
    <name evidence="5" type="ORF">J5285_17915</name>
</gene>
<feature type="domain" description="DUF5605" evidence="3">
    <location>
        <begin position="416"/>
        <end position="502"/>
    </location>
</feature>
<evidence type="ECO:0000313" key="4">
    <source>
        <dbReference type="EMBL" id="QCJ00295.1"/>
    </source>
</evidence>
<dbReference type="OrthoDB" id="127163at2"/>